<evidence type="ECO:0000256" key="2">
    <source>
        <dbReference type="PROSITE-ProRule" id="PRU00035"/>
    </source>
</evidence>
<dbReference type="SMART" id="SM00297">
    <property type="entry name" value="BROMO"/>
    <property type="match status" value="1"/>
</dbReference>
<dbReference type="PANTHER" id="PTHR31095">
    <property type="entry name" value="RIKEN CDNA 9930021J03 GENE"/>
    <property type="match status" value="1"/>
</dbReference>
<feature type="compositionally biased region" description="Polar residues" evidence="4">
    <location>
        <begin position="1"/>
        <end position="18"/>
    </location>
</feature>
<proteinExistence type="predicted"/>
<feature type="region of interest" description="Disordered" evidence="4">
    <location>
        <begin position="1635"/>
        <end position="1656"/>
    </location>
</feature>
<dbReference type="InterPro" id="IPR036427">
    <property type="entry name" value="Bromodomain-like_sf"/>
</dbReference>
<dbReference type="PROSITE" id="PS50014">
    <property type="entry name" value="BROMODOMAIN_2"/>
    <property type="match status" value="1"/>
</dbReference>
<feature type="compositionally biased region" description="Basic and acidic residues" evidence="4">
    <location>
        <begin position="34"/>
        <end position="44"/>
    </location>
</feature>
<dbReference type="Pfam" id="PF00439">
    <property type="entry name" value="Bromodomain"/>
    <property type="match status" value="1"/>
</dbReference>
<protein>
    <recommendedName>
        <fullName evidence="5">Bromo domain-containing protein</fullName>
    </recommendedName>
</protein>
<organism evidence="6 7">
    <name type="scientific">Periophthalmus magnuspinnatus</name>
    <dbReference type="NCBI Taxonomy" id="409849"/>
    <lineage>
        <taxon>Eukaryota</taxon>
        <taxon>Metazoa</taxon>
        <taxon>Chordata</taxon>
        <taxon>Craniata</taxon>
        <taxon>Vertebrata</taxon>
        <taxon>Euteleostomi</taxon>
        <taxon>Actinopterygii</taxon>
        <taxon>Neopterygii</taxon>
        <taxon>Teleostei</taxon>
        <taxon>Neoteleostei</taxon>
        <taxon>Acanthomorphata</taxon>
        <taxon>Gobiaria</taxon>
        <taxon>Gobiiformes</taxon>
        <taxon>Gobioidei</taxon>
        <taxon>Gobiidae</taxon>
        <taxon>Oxudercinae</taxon>
        <taxon>Periophthalmus</taxon>
    </lineage>
</organism>
<evidence type="ECO:0000259" key="5">
    <source>
        <dbReference type="PROSITE" id="PS50014"/>
    </source>
</evidence>
<dbReference type="Proteomes" id="UP000261520">
    <property type="component" value="Unplaced"/>
</dbReference>
<name>A0A3B4A8E0_9GOBI</name>
<reference evidence="6" key="2">
    <citation type="submission" date="2025-09" db="UniProtKB">
        <authorList>
            <consortium name="Ensembl"/>
        </authorList>
    </citation>
    <scope>IDENTIFICATION</scope>
</reference>
<evidence type="ECO:0000313" key="7">
    <source>
        <dbReference type="Proteomes" id="UP000261520"/>
    </source>
</evidence>
<accession>A0A3B4A8E0</accession>
<keyword evidence="1 2" id="KW-0103">Bromodomain</keyword>
<keyword evidence="7" id="KW-1185">Reference proteome</keyword>
<feature type="region of interest" description="Disordered" evidence="4">
    <location>
        <begin position="788"/>
        <end position="818"/>
    </location>
</feature>
<dbReference type="CDD" id="cd04369">
    <property type="entry name" value="Bromodomain"/>
    <property type="match status" value="1"/>
</dbReference>
<dbReference type="SUPFAM" id="SSF47370">
    <property type="entry name" value="Bromodomain"/>
    <property type="match status" value="1"/>
</dbReference>
<evidence type="ECO:0000256" key="3">
    <source>
        <dbReference type="SAM" id="Coils"/>
    </source>
</evidence>
<feature type="coiled-coil region" evidence="3">
    <location>
        <begin position="265"/>
        <end position="293"/>
    </location>
</feature>
<dbReference type="Gene3D" id="1.20.920.10">
    <property type="entry name" value="Bromodomain-like"/>
    <property type="match status" value="1"/>
</dbReference>
<evidence type="ECO:0000256" key="4">
    <source>
        <dbReference type="SAM" id="MobiDB-lite"/>
    </source>
</evidence>
<feature type="compositionally biased region" description="Basic and acidic residues" evidence="4">
    <location>
        <begin position="628"/>
        <end position="645"/>
    </location>
</feature>
<dbReference type="InterPro" id="IPR056522">
    <property type="entry name" value="KIAA2026_hel"/>
</dbReference>
<evidence type="ECO:0000313" key="6">
    <source>
        <dbReference type="Ensembl" id="ENSPMGP00000013317.1"/>
    </source>
</evidence>
<feature type="compositionally biased region" description="Polar residues" evidence="4">
    <location>
        <begin position="788"/>
        <end position="805"/>
    </location>
</feature>
<dbReference type="PANTHER" id="PTHR31095:SF3">
    <property type="entry name" value="RIKEN CDNA 9930021J03 GENE"/>
    <property type="match status" value="1"/>
</dbReference>
<dbReference type="InterPro" id="IPR001487">
    <property type="entry name" value="Bromodomain"/>
</dbReference>
<sequence length="1743" mass="191076">MDQSSVTDEISADSTDQAQALDISNPKWTTSVLPEDHSDGSHGAETLHCHDDSGGVFTEDDHFALSNDGMSEFSNSDISLPEVCISSNTNSVKEEINYEVQQAYRIFSEFLTEKHKVMTSPFWNPTVNQDEETQCGSGGVCNRYPVNVRQSMCLHRMEEKFIHQEYETITEFVADFRLMLENCYRYHGVDHWLSKQAQKLEIMLEQKLTLLSRKLREKTTLVVTSKGRFGVGEEPPSSSSTRRRHTRSIKTLTVGGHESIMVQTLRVEEQQRAREEKKQRELEKKEAEEISAKEMDEWEQNLLSQAFPHNVETLWELPAIGHFLCLAQSALNLPEIVFFELERCLLMPRCSILLSKIMSSLLCQPQRRSTLHRRPVLPYRRWESELRQRVRTWFQSVGSSHDQTARAEHLGLCHQFFSVLGKSSPLEAKAFHMLPFYQRVWLLKGLCDHVYETQRDIQMAVLAQPIHECRESILGYDSKENAYIHFPHFCGADLRIYRQSPSAPPNFPFPSVLVEKVELLHRLEEEMPSVTKSSSDVYRDSFDDKTVKEELYKTYKVETIETDVDRYQRQRCCKNRNSPVKLEPCQSCCGSSELHRTQMSTEHTRTFCEKDVNDKISTKNKKWRKKKERELLSRVKPEQRQPVDRRRCRAKTPKPSESNTAIKRKNKKRKRLICTNLDDLRELINKTEDELDDLESTKRKMSLWYGRRESVKDLHSTLIRLLNELTPWEPKLIKAHQRNSLFTLSGTVKDLSTELSADVPVTHKSHNCPKQLLSGNLDYSLKNTNRSELNHQSSDSFSSQKQTIPLSKPSVLHSVSGQPKSYTPIPTLLAKSVGNKVTLMKQPADHLEIDSKGTVVSTGDTNLSKLNNCSSGPPQNSSQKQVSYTVHKEQNPLVGTSSSNLKCKEMEPQQVVFLNPNILHSTDKEVTLSQQQSKDIISSEIDSTLCTSTNVAGFTIPESGTLVQQVPPSKNTGLTEASVCSSNIHSFFRSQPSAISNARSKVTQHCDVQPSAPQCSLHDITAPLSISKSTDSKQELKTVCIRESQSILVTTRGGNTGIVKVQKSTDHTVGFSKGPVITISPQFQALLVSKTSSVFSPNTGQSGSVSTASTGPTVQTGPETPSVSLNQEVSKYSSTTKTQGLTGSSVYTSTSNCGKTAVSCPLTVVKNANPALSNFITPPITTTAQTVFTNSNGISTAPAPATSRSSLKHLGFSSITVNSQPRNVTCPSTKSLSADISKNLMWSSNSKVHPATSQTTPSPISALSLKHKPLFVSNATGHFDKTSLSPPLCFPRPEDSSDMPRSTEVPDIAKGLLTKPTTTSSQTSLTNSVQRQIVINTSTRLAGGTRIVLNNAHFVVPPQGLGPGSHVLVISGHAPQVPGSSVKTEETVPLQGVNKGQVLLQPSARLPGLPAIRSSYVACTPAVSCAGQAPSPIITAPRIHSPNNAVVVNQIDTAANSPFLQTANTGRPTEGASIVSTFPSLLPVVSSVLTSASTVRSSFRSECLTTSTASVGLSLPNLPPPILSSAVFIQPIKTDPAHLLRAASTPCSQGLPSPAQMNKGLSISVASPVPSQHQTIRVASISSSTSTALMHMGLGSLAVKKQEHTAARPVSTIAQTHSVPPAASPGTRTLPCSGGNVKGESNSGTCDTAARSLPHRKSPTHCPVIVTNPAMEKHLEQTSFLEMHCPVTSELLISPDASVLSSGQCKATSTLPETPSGLLISAAALQTEDLPSQPSQMDSKFDN</sequence>
<evidence type="ECO:0000256" key="1">
    <source>
        <dbReference type="ARBA" id="ARBA00023117"/>
    </source>
</evidence>
<feature type="region of interest" description="Disordered" evidence="4">
    <location>
        <begin position="1097"/>
        <end position="1139"/>
    </location>
</feature>
<keyword evidence="3" id="KW-0175">Coiled coil</keyword>
<feature type="region of interest" description="Disordered" evidence="4">
    <location>
        <begin position="1"/>
        <end position="44"/>
    </location>
</feature>
<dbReference type="Pfam" id="PF23450">
    <property type="entry name" value="KIAA2026_hel"/>
    <property type="match status" value="1"/>
</dbReference>
<reference evidence="6" key="1">
    <citation type="submission" date="2025-08" db="UniProtKB">
        <authorList>
            <consortium name="Ensembl"/>
        </authorList>
    </citation>
    <scope>IDENTIFICATION</scope>
</reference>
<dbReference type="InterPro" id="IPR040214">
    <property type="entry name" value="BRD10"/>
</dbReference>
<feature type="region of interest" description="Disordered" evidence="4">
    <location>
        <begin position="627"/>
        <end position="666"/>
    </location>
</feature>
<feature type="domain" description="Bromo" evidence="5">
    <location>
        <begin position="114"/>
        <end position="194"/>
    </location>
</feature>
<dbReference type="Ensembl" id="ENSPMGT00000014212.1">
    <property type="protein sequence ID" value="ENSPMGP00000013317.1"/>
    <property type="gene ID" value="ENSPMGG00000010972.1"/>
</dbReference>